<reference evidence="1 2" key="1">
    <citation type="submission" date="2019-10" db="EMBL/GenBank/DDBJ databases">
        <title>Evaluation of single-gene subtyping targets for Pseudomonas.</title>
        <authorList>
            <person name="Reichler S.J."/>
            <person name="Orsi R.H."/>
            <person name="Wiedmann M."/>
            <person name="Martin N.H."/>
            <person name="Murphy S.I."/>
        </authorList>
    </citation>
    <scope>NUCLEOTIDE SEQUENCE [LARGE SCALE GENOMIC DNA]</scope>
    <source>
        <strain evidence="1 2">FSL R10-3254</strain>
    </source>
</reference>
<dbReference type="EMBL" id="WIWI01000025">
    <property type="protein sequence ID" value="MQT89666.1"/>
    <property type="molecule type" value="Genomic_DNA"/>
</dbReference>
<proteinExistence type="predicted"/>
<dbReference type="Proteomes" id="UP000489190">
    <property type="component" value="Unassembled WGS sequence"/>
</dbReference>
<accession>A0A7X1XDN8</accession>
<evidence type="ECO:0000313" key="1">
    <source>
        <dbReference type="EMBL" id="MQT89666.1"/>
    </source>
</evidence>
<protein>
    <submittedName>
        <fullName evidence="1">Uncharacterized protein</fullName>
    </submittedName>
</protein>
<sequence length="225" mass="25618">MDPRKWVCRCHCGKEFTPTSMSRLRVGRLKSCGCLKETLKSKDPLFPQFFSHLHNRKHGRFCEEWATFEGFKSDMKDFFFEGAKLDRHDLTKDFSKTNCFWSTVEAYDKRRWRRSSRPLVKCACGVEFRQQTSGKIHCSKFCKKRFGGVVNSVSQLSPDQIQEMKTAILEGSRGYGLRLANKFGLTLGQVWAFARQVRSNALIDGACPVGTPSAGLTNHTGEPFA</sequence>
<comment type="caution">
    <text evidence="1">The sequence shown here is derived from an EMBL/GenBank/DDBJ whole genome shotgun (WGS) entry which is preliminary data.</text>
</comment>
<name>A0A7X1XDN8_9PSED</name>
<organism evidence="1 2">
    <name type="scientific">Pseudomonas helleri</name>
    <dbReference type="NCBI Taxonomy" id="1608996"/>
    <lineage>
        <taxon>Bacteria</taxon>
        <taxon>Pseudomonadati</taxon>
        <taxon>Pseudomonadota</taxon>
        <taxon>Gammaproteobacteria</taxon>
        <taxon>Pseudomonadales</taxon>
        <taxon>Pseudomonadaceae</taxon>
        <taxon>Pseudomonas</taxon>
    </lineage>
</organism>
<evidence type="ECO:0000313" key="2">
    <source>
        <dbReference type="Proteomes" id="UP000489190"/>
    </source>
</evidence>
<dbReference type="RefSeq" id="WP_153328314.1">
    <property type="nucleotide sequence ID" value="NZ_WIWI01000025.1"/>
</dbReference>
<dbReference type="AlphaFoldDB" id="A0A7X1XDN8"/>
<gene>
    <name evidence="1" type="ORF">GHO39_11035</name>
</gene>